<proteinExistence type="predicted"/>
<evidence type="ECO:0000313" key="3">
    <source>
        <dbReference type="EMBL" id="KAG5262364.1"/>
    </source>
</evidence>
<reference evidence="3" key="1">
    <citation type="submission" date="2020-10" db="EMBL/GenBank/DDBJ databases">
        <title>Chromosome-scale genome assembly of the Allis shad, Alosa alosa.</title>
        <authorList>
            <person name="Margot Z."/>
            <person name="Christophe K."/>
            <person name="Cabau C."/>
            <person name="Louis A."/>
            <person name="Berthelot C."/>
            <person name="Parey E."/>
            <person name="Roest Crollius H."/>
            <person name="Montfort J."/>
            <person name="Robinson-Rechavi M."/>
            <person name="Bucao C."/>
            <person name="Bouchez O."/>
            <person name="Gislard M."/>
            <person name="Lluch J."/>
            <person name="Milhes M."/>
            <person name="Lampietro C."/>
            <person name="Lopez Roques C."/>
            <person name="Donnadieu C."/>
            <person name="Braasch I."/>
            <person name="Desvignes T."/>
            <person name="Postlethwait J."/>
            <person name="Bobe J."/>
            <person name="Guiguen Y."/>
        </authorList>
    </citation>
    <scope>NUCLEOTIDE SEQUENCE</scope>
    <source>
        <strain evidence="3">M-15738</strain>
        <tissue evidence="3">Blood</tissue>
    </source>
</reference>
<dbReference type="Pfam" id="PF14739">
    <property type="entry name" value="DUF4472"/>
    <property type="match status" value="1"/>
</dbReference>
<feature type="coiled-coil region" evidence="1">
    <location>
        <begin position="450"/>
        <end position="477"/>
    </location>
</feature>
<dbReference type="EMBL" id="JADWDJ010000022">
    <property type="protein sequence ID" value="KAG5262364.1"/>
    <property type="molecule type" value="Genomic_DNA"/>
</dbReference>
<organism evidence="3 4">
    <name type="scientific">Alosa alosa</name>
    <name type="common">allis shad</name>
    <dbReference type="NCBI Taxonomy" id="278164"/>
    <lineage>
        <taxon>Eukaryota</taxon>
        <taxon>Metazoa</taxon>
        <taxon>Chordata</taxon>
        <taxon>Craniata</taxon>
        <taxon>Vertebrata</taxon>
        <taxon>Euteleostomi</taxon>
        <taxon>Actinopterygii</taxon>
        <taxon>Neopterygii</taxon>
        <taxon>Teleostei</taxon>
        <taxon>Clupei</taxon>
        <taxon>Clupeiformes</taxon>
        <taxon>Clupeoidei</taxon>
        <taxon>Clupeidae</taxon>
        <taxon>Alosa</taxon>
    </lineage>
</organism>
<dbReference type="AlphaFoldDB" id="A0AAV6FHT8"/>
<feature type="coiled-coil region" evidence="1">
    <location>
        <begin position="256"/>
        <end position="350"/>
    </location>
</feature>
<dbReference type="Proteomes" id="UP000823561">
    <property type="component" value="Chromosome 22"/>
</dbReference>
<feature type="coiled-coil region" evidence="1">
    <location>
        <begin position="131"/>
        <end position="172"/>
    </location>
</feature>
<dbReference type="PANTHER" id="PTHR22106">
    <property type="entry name" value="COILED-COIL DOMAIN-CONTAINING PROTEIN 78"/>
    <property type="match status" value="1"/>
</dbReference>
<keyword evidence="4" id="KW-1185">Reference proteome</keyword>
<feature type="domain" description="DUF4472" evidence="2">
    <location>
        <begin position="88"/>
        <end position="194"/>
    </location>
</feature>
<gene>
    <name evidence="3" type="ORF">AALO_G00274370</name>
</gene>
<evidence type="ECO:0000256" key="1">
    <source>
        <dbReference type="SAM" id="Coils"/>
    </source>
</evidence>
<dbReference type="PANTHER" id="PTHR22106:SF5">
    <property type="entry name" value="COILED-COIL DOMAIN-CONTAINING PROTEIN 78"/>
    <property type="match status" value="1"/>
</dbReference>
<dbReference type="InterPro" id="IPR029329">
    <property type="entry name" value="DUF4472"/>
</dbReference>
<keyword evidence="1" id="KW-0175">Coiled coil</keyword>
<sequence>MSMQHEREVPWKKRVADRKPGFFVLRMNSHLTRSRMNDFHEQIRSLTDENVQLRDKNEQLFSKLDTLQSKLGTIGASRTDLSTKLVLSEEEKLKMSKELVEVQIRTNKMREQHEADNFELKNKLLSQEGVALALESERDRLRQELQGASVRAQAAEVNSKELAEEYSTLKRNFLSMCEAYERAATHTEQLSAELLALANTHDTLLQERDHAQRRARQKGEEVERVRALVSRVSHNRVRPEELALGQTKSPQEKNLLDKQSELKDELEKIRKGYEEQQHRLEEKVVAMGKEQEENKRAIRNTQHTLAEQSVDLLASQQQQKELEAENSRLQNQLKELNQEYRARLHKYLQDLTEFMAGLREGLDQKEASYWSRLHGHVDGMLNDMRVAYRRREEQLASAARNYRCKIRTLMNTHTSLLAAYRVQREQILSHESSGLEPGPPEAHFSLGEHEGEAEKELHNLRMDKARLESQLKQTQEQVLLSSNISQQAQLNDAAWTDIRKHLHEISITAQESWERERAQLLTQATVAEEQVSELQEYVDNHLGRYKQEITRLRGLLGSGAGRASSAELPKTRLLRRSIKNTSYEI</sequence>
<name>A0AAV6FHT8_9TELE</name>
<comment type="caution">
    <text evidence="3">The sequence shown here is derived from an EMBL/GenBank/DDBJ whole genome shotgun (WGS) entry which is preliminary data.</text>
</comment>
<evidence type="ECO:0000259" key="2">
    <source>
        <dbReference type="Pfam" id="PF14739"/>
    </source>
</evidence>
<dbReference type="InterPro" id="IPR039873">
    <property type="entry name" value="CCDC78"/>
</dbReference>
<feature type="coiled-coil region" evidence="1">
    <location>
        <begin position="36"/>
        <end position="70"/>
    </location>
</feature>
<evidence type="ECO:0000313" key="4">
    <source>
        <dbReference type="Proteomes" id="UP000823561"/>
    </source>
</evidence>
<dbReference type="GO" id="GO:0005737">
    <property type="term" value="C:cytoplasm"/>
    <property type="evidence" value="ECO:0007669"/>
    <property type="project" value="TreeGrafter"/>
</dbReference>
<protein>
    <recommendedName>
        <fullName evidence="2">DUF4472 domain-containing protein</fullName>
    </recommendedName>
</protein>
<accession>A0AAV6FHT8</accession>